<gene>
    <name evidence="2" type="ORF">HYN04_00645</name>
</gene>
<dbReference type="InterPro" id="IPR002575">
    <property type="entry name" value="Aminoglycoside_PTrfase"/>
</dbReference>
<evidence type="ECO:0000259" key="1">
    <source>
        <dbReference type="Pfam" id="PF01636"/>
    </source>
</evidence>
<evidence type="ECO:0000313" key="2">
    <source>
        <dbReference type="EMBL" id="AWM76395.1"/>
    </source>
</evidence>
<keyword evidence="2" id="KW-0808">Transferase</keyword>
<protein>
    <submittedName>
        <fullName evidence="2">Aminoglycoside phosphotransferase</fullName>
    </submittedName>
</protein>
<dbReference type="RefSeq" id="WP_110448964.1">
    <property type="nucleotide sequence ID" value="NZ_CP029479.1"/>
</dbReference>
<dbReference type="AlphaFoldDB" id="A0A2Z3HNS4"/>
<dbReference type="OrthoDB" id="9809275at2"/>
<dbReference type="GO" id="GO:0016740">
    <property type="term" value="F:transferase activity"/>
    <property type="evidence" value="ECO:0007669"/>
    <property type="project" value="UniProtKB-KW"/>
</dbReference>
<dbReference type="Proteomes" id="UP000247763">
    <property type="component" value="Chromosome"/>
</dbReference>
<dbReference type="KEGG" id="phb:HYN04_00645"/>
<sequence length="363" mass="39695">MTAERDALKDAFLAQAGLAGARRERLAGDASTRAYERLYLAGGGRRIFMDQPPVESAPCPPDADEGARRALGYNAMARLAAGRVDAFVAVAGWLNQAGLSAPRVEAFDAGQGLAVMEDLGDDLFGTLIAGGADEGPLYEAALDALIHMQDQPVARRLGADAGLDWPLLTYDALALETAADLLPDWLPALRPGVRVDAAARRDWSSLWRPILERGEAGARVFCHRDYHVENLIWLPDREGPARVGMVDFQDAVLAHPAWDLSMLLHDARRDVSRTLSDTLLGRYIERSRYADELPIASDFHALGALNICRIIGVFARLVVRDGRPRYEAFLPRMWGYLDACLADPGLSDLRAWLDACVPADARR</sequence>
<accession>A0A2Z3HNS4</accession>
<dbReference type="NCBIfam" id="NF045698">
    <property type="entry name" value="MurGlcNAcKinAmgK"/>
    <property type="match status" value="1"/>
</dbReference>
<proteinExistence type="predicted"/>
<dbReference type="EMBL" id="CP029479">
    <property type="protein sequence ID" value="AWM76395.1"/>
    <property type="molecule type" value="Genomic_DNA"/>
</dbReference>
<dbReference type="Gene3D" id="3.30.200.20">
    <property type="entry name" value="Phosphorylase Kinase, domain 1"/>
    <property type="match status" value="1"/>
</dbReference>
<dbReference type="Pfam" id="PF01636">
    <property type="entry name" value="APH"/>
    <property type="match status" value="1"/>
</dbReference>
<name>A0A2Z3HNS4_9CAUL</name>
<evidence type="ECO:0000313" key="3">
    <source>
        <dbReference type="Proteomes" id="UP000247763"/>
    </source>
</evidence>
<dbReference type="Gene3D" id="3.90.1200.10">
    <property type="match status" value="1"/>
</dbReference>
<keyword evidence="3" id="KW-1185">Reference proteome</keyword>
<feature type="domain" description="Aminoglycoside phosphotransferase" evidence="1">
    <location>
        <begin position="24"/>
        <end position="286"/>
    </location>
</feature>
<dbReference type="SUPFAM" id="SSF56112">
    <property type="entry name" value="Protein kinase-like (PK-like)"/>
    <property type="match status" value="1"/>
</dbReference>
<organism evidence="2 3">
    <name type="scientific">Phenylobacterium parvum</name>
    <dbReference type="NCBI Taxonomy" id="2201350"/>
    <lineage>
        <taxon>Bacteria</taxon>
        <taxon>Pseudomonadati</taxon>
        <taxon>Pseudomonadota</taxon>
        <taxon>Alphaproteobacteria</taxon>
        <taxon>Caulobacterales</taxon>
        <taxon>Caulobacteraceae</taxon>
        <taxon>Phenylobacterium</taxon>
    </lineage>
</organism>
<reference evidence="3" key="1">
    <citation type="submission" date="2018-05" db="EMBL/GenBank/DDBJ databases">
        <title>Genome sequencing of Phenylobacterium sp. HYN0004.</title>
        <authorList>
            <person name="Yi H."/>
            <person name="Baek C."/>
        </authorList>
    </citation>
    <scope>NUCLEOTIDE SEQUENCE [LARGE SCALE GENOMIC DNA]</scope>
    <source>
        <strain evidence="3">HYN0004</strain>
    </source>
</reference>
<dbReference type="InterPro" id="IPR011009">
    <property type="entry name" value="Kinase-like_dom_sf"/>
</dbReference>